<dbReference type="RefSeq" id="XP_060318691.1">
    <property type="nucleotide sequence ID" value="XM_060450041.1"/>
</dbReference>
<dbReference type="GeneID" id="85333588"/>
<name>A0AAJ0E5X7_9PEZI</name>
<dbReference type="AlphaFoldDB" id="A0AAJ0E5X7"/>
<dbReference type="Proteomes" id="UP001240678">
    <property type="component" value="Unassembled WGS sequence"/>
</dbReference>
<organism evidence="1 2">
    <name type="scientific">Colletotrichum costaricense</name>
    <dbReference type="NCBI Taxonomy" id="1209916"/>
    <lineage>
        <taxon>Eukaryota</taxon>
        <taxon>Fungi</taxon>
        <taxon>Dikarya</taxon>
        <taxon>Ascomycota</taxon>
        <taxon>Pezizomycotina</taxon>
        <taxon>Sordariomycetes</taxon>
        <taxon>Hypocreomycetidae</taxon>
        <taxon>Glomerellales</taxon>
        <taxon>Glomerellaceae</taxon>
        <taxon>Colletotrichum</taxon>
        <taxon>Colletotrichum acutatum species complex</taxon>
    </lineage>
</organism>
<evidence type="ECO:0000313" key="2">
    <source>
        <dbReference type="Proteomes" id="UP001240678"/>
    </source>
</evidence>
<gene>
    <name evidence="1" type="ORF">CCOS01_01848</name>
</gene>
<keyword evidence="2" id="KW-1185">Reference proteome</keyword>
<sequence>MRTARPHFYIHCPPPPRLRNPPFQRSRPTKLNIAFIPKPNTQSPVSGRSRTGARQFTTIINIVPLLARSRNVFLPNSKGCSSRTPPSPLHPALRTAVSHTFDLRVGKLLRGNYYQ</sequence>
<accession>A0AAJ0E5X7</accession>
<evidence type="ECO:0000313" key="1">
    <source>
        <dbReference type="EMBL" id="KAK1536528.1"/>
    </source>
</evidence>
<protein>
    <submittedName>
        <fullName evidence="1">Uncharacterized protein</fullName>
    </submittedName>
</protein>
<comment type="caution">
    <text evidence="1">The sequence shown here is derived from an EMBL/GenBank/DDBJ whole genome shotgun (WGS) entry which is preliminary data.</text>
</comment>
<reference evidence="1 2" key="1">
    <citation type="submission" date="2016-10" db="EMBL/GenBank/DDBJ databases">
        <title>The genome sequence of Colletotrichum fioriniae PJ7.</title>
        <authorList>
            <person name="Baroncelli R."/>
        </authorList>
    </citation>
    <scope>NUCLEOTIDE SEQUENCE [LARGE SCALE GENOMIC DNA]</scope>
    <source>
        <strain evidence="1 2">IMI 309622</strain>
    </source>
</reference>
<proteinExistence type="predicted"/>
<dbReference type="EMBL" id="MOOE01000002">
    <property type="protein sequence ID" value="KAK1536528.1"/>
    <property type="molecule type" value="Genomic_DNA"/>
</dbReference>